<accession>A0A212EK37</accession>
<feature type="signal peptide" evidence="2">
    <location>
        <begin position="1"/>
        <end position="15"/>
    </location>
</feature>
<evidence type="ECO:0000313" key="4">
    <source>
        <dbReference type="Proteomes" id="UP000007151"/>
    </source>
</evidence>
<feature type="chain" id="PRO_5043825777" evidence="2">
    <location>
        <begin position="16"/>
        <end position="1060"/>
    </location>
</feature>
<proteinExistence type="predicted"/>
<feature type="compositionally biased region" description="Polar residues" evidence="1">
    <location>
        <begin position="399"/>
        <end position="409"/>
    </location>
</feature>
<sequence>MIFHILLINLSPILAENELVKPLPLEVSQHLGTQLPQLPQMNVAADYAEDLFTDIQPNNVYSNRLSNVKDIARYCPHTEIVSRHLNRLCSKPKCDNKIKAVLKNYYSLLMSALNYKQDLNTVNSNVDLNNQLNDINTLAQKILMNRNNNVKIKISFEYELPTLQQNKCDQLCNALEKYANTMNNGLLNVDDDRDAVKAYDYLITKPDDVLYNYPATLPTDNQSQKPLPIRITSNDEPNLDSLSNPAYAKLPNLNTLQDLLPNLGGNINQNPLQNELPVMKEAIQQSPTIPSTNVLPVPNTENSKYNPLNNIIPPLQTSDTIYPWNSISSQPSQQYLPSPFSNPTNTLSYPQPLPINWKATENSYPFSPKSKPLPDSYSVKAIYNPSQNFPLKGQDPLEVSNNNPLSNLQPFVRPEEPYPEELSPGLPGQNLPGADNLSPLQNTLLLQNPKNIDSYPSNSLPSPLNFDLLPNSALYPQNLLENANSNSPKELLSLPLSPLQATDYYPNQNILPVLQSPTEPPSNNLQNLLPLPINPPKKLYSKPLEILSLQLNPLNIYNNPANKPIIGYDNSYPEQNLVDQQQNVMQTQNLLQNISQSLQSFTGNKKYQEYVNALNRKYYDLQSYQNLKKNYNVNMDLTKSADQEADVSTHNFNKAYSTFAFSKNNMILKQLNELYNNRQQQNVGQLTTENPILSYVLKLNWNLEPNVLSNLNQKQSTNIEMDSSSQTQQNSYNYYNQYSGLSKGLYPQAVQTDRNLLNQGIENLSKNNIPTASLLSGLNNALYNSHDKYMNQLQTSLYNSPVQVPNSYYNNNLNIANANKLTEKYNVQLQHLHRLLAVSNLYKLNSTPNRNSFVELTYKLRHDRPILDPYYYVKYRLPYGTFLSNIRNLLVKIPNLRNSPNHDILMGSDISEASNDLKKVNKNDLLKLITSDGTLIKANLVETDNTNLDENLKIVRQLNANIPLHSIFKTDGNATKVSGQMINPLTDYLRAQQKYLQHLQKSLGRNEYNTDPYPAQAVLSYNQNPKQPSQQPQNNAFLGSKYNSYLAPNTLRPGYGYNQV</sequence>
<evidence type="ECO:0000256" key="2">
    <source>
        <dbReference type="SAM" id="SignalP"/>
    </source>
</evidence>
<dbReference type="eggNOG" id="KOG0922">
    <property type="taxonomic scope" value="Eukaryota"/>
</dbReference>
<protein>
    <submittedName>
        <fullName evidence="3">Uncharacterized protein</fullName>
    </submittedName>
</protein>
<dbReference type="KEGG" id="dpl:KGM_207690"/>
<name>A0A212EK37_DANPL</name>
<gene>
    <name evidence="3" type="ORF">KGM_207690</name>
</gene>
<keyword evidence="2" id="KW-0732">Signal</keyword>
<dbReference type="EMBL" id="AGBW02014345">
    <property type="protein sequence ID" value="OWR41835.1"/>
    <property type="molecule type" value="Genomic_DNA"/>
</dbReference>
<dbReference type="OrthoDB" id="7489763at2759"/>
<reference evidence="3 4" key="1">
    <citation type="journal article" date="2011" name="Cell">
        <title>The monarch butterfly genome yields insights into long-distance migration.</title>
        <authorList>
            <person name="Zhan S."/>
            <person name="Merlin C."/>
            <person name="Boore J.L."/>
            <person name="Reppert S.M."/>
        </authorList>
    </citation>
    <scope>NUCLEOTIDE SEQUENCE [LARGE SCALE GENOMIC DNA]</scope>
    <source>
        <strain evidence="3">F-2</strain>
    </source>
</reference>
<dbReference type="Proteomes" id="UP000007151">
    <property type="component" value="Unassembled WGS sequence"/>
</dbReference>
<evidence type="ECO:0000256" key="1">
    <source>
        <dbReference type="SAM" id="MobiDB-lite"/>
    </source>
</evidence>
<dbReference type="AlphaFoldDB" id="A0A212EK37"/>
<organism evidence="3 4">
    <name type="scientific">Danaus plexippus plexippus</name>
    <dbReference type="NCBI Taxonomy" id="278856"/>
    <lineage>
        <taxon>Eukaryota</taxon>
        <taxon>Metazoa</taxon>
        <taxon>Ecdysozoa</taxon>
        <taxon>Arthropoda</taxon>
        <taxon>Hexapoda</taxon>
        <taxon>Insecta</taxon>
        <taxon>Pterygota</taxon>
        <taxon>Neoptera</taxon>
        <taxon>Endopterygota</taxon>
        <taxon>Lepidoptera</taxon>
        <taxon>Glossata</taxon>
        <taxon>Ditrysia</taxon>
        <taxon>Papilionoidea</taxon>
        <taxon>Nymphalidae</taxon>
        <taxon>Danainae</taxon>
        <taxon>Danaini</taxon>
        <taxon>Danaina</taxon>
        <taxon>Danaus</taxon>
        <taxon>Danaus</taxon>
    </lineage>
</organism>
<feature type="region of interest" description="Disordered" evidence="1">
    <location>
        <begin position="388"/>
        <end position="439"/>
    </location>
</feature>
<evidence type="ECO:0000313" key="3">
    <source>
        <dbReference type="EMBL" id="OWR41835.1"/>
    </source>
</evidence>
<comment type="caution">
    <text evidence="3">The sequence shown here is derived from an EMBL/GenBank/DDBJ whole genome shotgun (WGS) entry which is preliminary data.</text>
</comment>
<keyword evidence="4" id="KW-1185">Reference proteome</keyword>